<name>A0A8T1TSW9_9STRA</name>
<reference evidence="1" key="1">
    <citation type="submission" date="2021-01" db="EMBL/GenBank/DDBJ databases">
        <title>Phytophthora aleatoria, a newly-described species from Pinus radiata is distinct from Phytophthora cactorum isolates based on comparative genomics.</title>
        <authorList>
            <person name="Mcdougal R."/>
            <person name="Panda P."/>
            <person name="Williams N."/>
            <person name="Studholme D.J."/>
        </authorList>
    </citation>
    <scope>NUCLEOTIDE SEQUENCE</scope>
    <source>
        <strain evidence="1">NZFS 3830</strain>
    </source>
</reference>
<dbReference type="VEuPathDB" id="FungiDB:PC110_g21952"/>
<gene>
    <name evidence="1" type="ORF">JG687_00015593</name>
</gene>
<dbReference type="Proteomes" id="UP000688947">
    <property type="component" value="Unassembled WGS sequence"/>
</dbReference>
<proteinExistence type="predicted"/>
<sequence length="104" mass="12032">MMRSWRRLSNWFEDAELELDRLEKVFPQLHDSGGISRKRRSTQKLLGQRIVMHGVIRFEWDSGFGRLTSLVGHSDLLTPVLQLLGNVEDACFVFEKSLARPDFG</sequence>
<comment type="caution">
    <text evidence="1">The sequence shown here is derived from an EMBL/GenBank/DDBJ whole genome shotgun (WGS) entry which is preliminary data.</text>
</comment>
<evidence type="ECO:0000313" key="2">
    <source>
        <dbReference type="Proteomes" id="UP000688947"/>
    </source>
</evidence>
<dbReference type="AlphaFoldDB" id="A0A8T1TSW9"/>
<dbReference type="OrthoDB" id="118383at2759"/>
<protein>
    <submittedName>
        <fullName evidence="1">Uncharacterized protein</fullName>
    </submittedName>
</protein>
<dbReference type="EMBL" id="JAENGZ010001410">
    <property type="protein sequence ID" value="KAG6948252.1"/>
    <property type="molecule type" value="Genomic_DNA"/>
</dbReference>
<accession>A0A8T1TSW9</accession>
<evidence type="ECO:0000313" key="1">
    <source>
        <dbReference type="EMBL" id="KAG6948252.1"/>
    </source>
</evidence>
<organism evidence="1 2">
    <name type="scientific">Phytophthora cactorum</name>
    <dbReference type="NCBI Taxonomy" id="29920"/>
    <lineage>
        <taxon>Eukaryota</taxon>
        <taxon>Sar</taxon>
        <taxon>Stramenopiles</taxon>
        <taxon>Oomycota</taxon>
        <taxon>Peronosporomycetes</taxon>
        <taxon>Peronosporales</taxon>
        <taxon>Peronosporaceae</taxon>
        <taxon>Phytophthora</taxon>
    </lineage>
</organism>